<name>A0ABN4TUY2_9BURK</name>
<evidence type="ECO:0000313" key="2">
    <source>
        <dbReference type="Proteomes" id="UP000177515"/>
    </source>
</evidence>
<dbReference type="Pfam" id="PF20388">
    <property type="entry name" value="DUF6683"/>
    <property type="match status" value="1"/>
</dbReference>
<gene>
    <name evidence="1" type="ORF">BKK80_32485</name>
</gene>
<accession>A0ABN4TUY2</accession>
<dbReference type="InterPro" id="IPR046505">
    <property type="entry name" value="DUF6683"/>
</dbReference>
<protein>
    <submittedName>
        <fullName evidence="1">Uncharacterized protein</fullName>
    </submittedName>
</protein>
<dbReference type="EMBL" id="CP017755">
    <property type="protein sequence ID" value="AOZ11008.1"/>
    <property type="molecule type" value="Genomic_DNA"/>
</dbReference>
<dbReference type="Proteomes" id="UP000177515">
    <property type="component" value="Chromosome 2"/>
</dbReference>
<sequence length="94" mass="9819">MQAADGVQAVRDAVRQAFAANARMRALPDADKQTVAETLGYLAMVAVAAQRELAQAGNPVALAELREGVRKTARNLAGVDLGGVLLDDSGFTPR</sequence>
<organism evidence="1 2">
    <name type="scientific">Cupriavidus malaysiensis</name>
    <dbReference type="NCBI Taxonomy" id="367825"/>
    <lineage>
        <taxon>Bacteria</taxon>
        <taxon>Pseudomonadati</taxon>
        <taxon>Pseudomonadota</taxon>
        <taxon>Betaproteobacteria</taxon>
        <taxon>Burkholderiales</taxon>
        <taxon>Burkholderiaceae</taxon>
        <taxon>Cupriavidus</taxon>
    </lineage>
</organism>
<proteinExistence type="predicted"/>
<evidence type="ECO:0000313" key="1">
    <source>
        <dbReference type="EMBL" id="AOZ11008.1"/>
    </source>
</evidence>
<reference evidence="1 2" key="1">
    <citation type="submission" date="2016-10" db="EMBL/GenBank/DDBJ databases">
        <title>Complete genome sequences of three Cupriavidus strains isolated from various Malaysian environments.</title>
        <authorList>
            <person name="Abdullah A.A.-A."/>
            <person name="Shafie N.A.H."/>
            <person name="Lau N.S."/>
        </authorList>
    </citation>
    <scope>NUCLEOTIDE SEQUENCE [LARGE SCALE GENOMIC DNA]</scope>
    <source>
        <strain evidence="1 2">USMAA1020</strain>
    </source>
</reference>
<keyword evidence="2" id="KW-1185">Reference proteome</keyword>